<name>B9ERM9_PROMM</name>
<evidence type="ECO:0000313" key="1">
    <source>
        <dbReference type="EMBL" id="CAX31887.1"/>
    </source>
</evidence>
<protein>
    <submittedName>
        <fullName evidence="1">Uncharacterized protein</fullName>
    </submittedName>
</protein>
<dbReference type="AlphaFoldDB" id="B9ERM9"/>
<dbReference type="Proteomes" id="UP000001423">
    <property type="component" value="Chromosome"/>
</dbReference>
<reference evidence="1 2" key="1">
    <citation type="journal article" date="2003" name="Nature">
        <title>Genome divergence in two Prochlorococcus ecotypes reflects oceanic niche differentiation.</title>
        <authorList>
            <person name="Rocap G."/>
            <person name="Larimer F.W."/>
            <person name="Lamerdin J.E."/>
            <person name="Malfatti S."/>
            <person name="Chain P."/>
            <person name="Ahlgren N.A."/>
            <person name="Arellano A."/>
            <person name="Coleman M."/>
            <person name="Hauser L."/>
            <person name="Hess W.R."/>
            <person name="Johnson Z.I."/>
            <person name="Land M.L."/>
            <person name="Lindell D."/>
            <person name="Post A.F."/>
            <person name="Regala W."/>
            <person name="Shah M."/>
            <person name="Shaw S.L."/>
            <person name="Steglich C."/>
            <person name="Sullivan M.B."/>
            <person name="Ting C.S."/>
            <person name="Tolonen A."/>
            <person name="Webb E.A."/>
            <person name="Zinser E.R."/>
            <person name="Chisholm S.W."/>
        </authorList>
    </citation>
    <scope>NUCLEOTIDE SEQUENCE [LARGE SCALE GENOMIC DNA]</scope>
    <source>
        <strain evidence="2">MIT 9313</strain>
    </source>
</reference>
<keyword evidence="2" id="KW-1185">Reference proteome</keyword>
<accession>B9ERM9</accession>
<proteinExistence type="predicted"/>
<evidence type="ECO:0000313" key="2">
    <source>
        <dbReference type="Proteomes" id="UP000001423"/>
    </source>
</evidence>
<dbReference type="EMBL" id="BX548175">
    <property type="protein sequence ID" value="CAX31887.1"/>
    <property type="molecule type" value="Genomic_DNA"/>
</dbReference>
<gene>
    <name evidence="1" type="ordered locus">PMT_2369</name>
</gene>
<dbReference type="KEGG" id="pmt:PMT_2369"/>
<dbReference type="HOGENOM" id="CLU_2772605_0_0_3"/>
<sequence length="69" mass="8132">MALNQYLQSLKPNISIFIQNSFSHDSTNNILKVIIREDLPPFHWDRVILLGISHRCKYFFGIHFTNEEA</sequence>
<organism evidence="1 2">
    <name type="scientific">Prochlorococcus marinus (strain MIT 9313)</name>
    <dbReference type="NCBI Taxonomy" id="74547"/>
    <lineage>
        <taxon>Bacteria</taxon>
        <taxon>Bacillati</taxon>
        <taxon>Cyanobacteriota</taxon>
        <taxon>Cyanophyceae</taxon>
        <taxon>Synechococcales</taxon>
        <taxon>Prochlorococcaceae</taxon>
        <taxon>Prochlorococcus</taxon>
    </lineage>
</organism>